<dbReference type="AlphaFoldDB" id="A0AAV7HQE3"/>
<accession>A0AAV7HQE3</accession>
<feature type="transmembrane region" description="Helical" evidence="2">
    <location>
        <begin position="476"/>
        <end position="497"/>
    </location>
</feature>
<keyword evidence="4" id="KW-1185">Reference proteome</keyword>
<comment type="caution">
    <text evidence="3">The sequence shown here is derived from an EMBL/GenBank/DDBJ whole genome shotgun (WGS) entry which is preliminary data.</text>
</comment>
<dbReference type="Proteomes" id="UP000775213">
    <property type="component" value="Unassembled WGS sequence"/>
</dbReference>
<feature type="transmembrane region" description="Helical" evidence="2">
    <location>
        <begin position="318"/>
        <end position="341"/>
    </location>
</feature>
<feature type="transmembrane region" description="Helical" evidence="2">
    <location>
        <begin position="288"/>
        <end position="306"/>
    </location>
</feature>
<evidence type="ECO:0000313" key="3">
    <source>
        <dbReference type="EMBL" id="KAH0469999.1"/>
    </source>
</evidence>
<protein>
    <submittedName>
        <fullName evidence="3">Uncharacterized protein</fullName>
    </submittedName>
</protein>
<feature type="transmembrane region" description="Helical" evidence="2">
    <location>
        <begin position="538"/>
        <end position="562"/>
    </location>
</feature>
<evidence type="ECO:0000256" key="1">
    <source>
        <dbReference type="SAM" id="Coils"/>
    </source>
</evidence>
<keyword evidence="1" id="KW-0175">Coiled coil</keyword>
<evidence type="ECO:0000256" key="2">
    <source>
        <dbReference type="SAM" id="Phobius"/>
    </source>
</evidence>
<name>A0AAV7HQE3_DENCH</name>
<keyword evidence="2" id="KW-0472">Membrane</keyword>
<dbReference type="Gene3D" id="6.10.250.1310">
    <property type="match status" value="1"/>
</dbReference>
<gene>
    <name evidence="3" type="ORF">IEQ34_001557</name>
</gene>
<feature type="transmembrane region" description="Helical" evidence="2">
    <location>
        <begin position="503"/>
        <end position="526"/>
    </location>
</feature>
<evidence type="ECO:0000313" key="4">
    <source>
        <dbReference type="Proteomes" id="UP000775213"/>
    </source>
</evidence>
<keyword evidence="2" id="KW-0812">Transmembrane</keyword>
<keyword evidence="2" id="KW-1133">Transmembrane helix</keyword>
<proteinExistence type="predicted"/>
<reference evidence="3 4" key="1">
    <citation type="journal article" date="2021" name="Hortic Res">
        <title>Chromosome-scale assembly of the Dendrobium chrysotoxum genome enhances the understanding of orchid evolution.</title>
        <authorList>
            <person name="Zhang Y."/>
            <person name="Zhang G.Q."/>
            <person name="Zhang D."/>
            <person name="Liu X.D."/>
            <person name="Xu X.Y."/>
            <person name="Sun W.H."/>
            <person name="Yu X."/>
            <person name="Zhu X."/>
            <person name="Wang Z.W."/>
            <person name="Zhao X."/>
            <person name="Zhong W.Y."/>
            <person name="Chen H."/>
            <person name="Yin W.L."/>
            <person name="Huang T."/>
            <person name="Niu S.C."/>
            <person name="Liu Z.J."/>
        </authorList>
    </citation>
    <scope>NUCLEOTIDE SEQUENCE [LARGE SCALE GENOMIC DNA]</scope>
    <source>
        <strain evidence="3">Lindl</strain>
    </source>
</reference>
<feature type="transmembrane region" description="Helical" evidence="2">
    <location>
        <begin position="254"/>
        <end position="276"/>
    </location>
</feature>
<organism evidence="3 4">
    <name type="scientific">Dendrobium chrysotoxum</name>
    <name type="common">Orchid</name>
    <dbReference type="NCBI Taxonomy" id="161865"/>
    <lineage>
        <taxon>Eukaryota</taxon>
        <taxon>Viridiplantae</taxon>
        <taxon>Streptophyta</taxon>
        <taxon>Embryophyta</taxon>
        <taxon>Tracheophyta</taxon>
        <taxon>Spermatophyta</taxon>
        <taxon>Magnoliopsida</taxon>
        <taxon>Liliopsida</taxon>
        <taxon>Asparagales</taxon>
        <taxon>Orchidaceae</taxon>
        <taxon>Epidendroideae</taxon>
        <taxon>Malaxideae</taxon>
        <taxon>Dendrobiinae</taxon>
        <taxon>Dendrobium</taxon>
    </lineage>
</organism>
<sequence>MANVSHFAPTIRWRSPYENHFHLSWYGRVAESLSASMSSQWLFDMKRFILEFSSIKLVEKAWLVENNLMSTQQRWNAVGKSLEESHLGVHLVERDSSWKVKNKRILQGLLSIGELRDKLFLEFKTLTQLLKPLHCGSIFHVLDEVGEVDDIIGIELKIAMCTTFDPQGLVGLSGQLPQFISMEPVYNFIIRSLARSRKLNIKIRVIMLTKSKQIQRLCISLVSDSYYITSKIQRNFDLVLSKFFPSSLCRFGSFPFLFAVSSVFSGLFALPVMSWLVSPCCLFRSHTWVVFPWLCWLVSVAFWLVTRGLVSLFPVPNWAAVWWLLGCCLEGLLAFHFLILIRIKCSMKNQDEVKSIVGENQPCDFEVQSPTSRWVPTQGESTNPIQKELYKIQERMILSREKFEKKKNQLQVQFIQEREMILKKYEDKIQELDFESSTHQKKESTATSSGDEFFNSKKVLSKFFPSSLCLFDSFPFLFVVSSVFSGLFALPVMSWLVSPCCLFGSHTCVVFPWLCWLVSVAFWLVTRGLVSLFPVPNWAAVWWLLGCCLVAFGLLFGGSFGLPFPYFN</sequence>
<dbReference type="EMBL" id="JAGFBR010000002">
    <property type="protein sequence ID" value="KAH0469999.1"/>
    <property type="molecule type" value="Genomic_DNA"/>
</dbReference>
<feature type="coiled-coil region" evidence="1">
    <location>
        <begin position="415"/>
        <end position="442"/>
    </location>
</feature>